<gene>
    <name evidence="2" type="ORF">SAMN05216285_1396</name>
</gene>
<dbReference type="eggNOG" id="arCOG03392">
    <property type="taxonomic scope" value="Archaea"/>
</dbReference>
<dbReference type="EMBL" id="FOIS01000002">
    <property type="protein sequence ID" value="SEV96824.1"/>
    <property type="molecule type" value="Genomic_DNA"/>
</dbReference>
<feature type="transmembrane region" description="Helical" evidence="1">
    <location>
        <begin position="141"/>
        <end position="160"/>
    </location>
</feature>
<organism evidence="2 3">
    <name type="scientific">Natrinema salifodinae</name>
    <dbReference type="NCBI Taxonomy" id="1202768"/>
    <lineage>
        <taxon>Archaea</taxon>
        <taxon>Methanobacteriati</taxon>
        <taxon>Methanobacteriota</taxon>
        <taxon>Stenosarchaea group</taxon>
        <taxon>Halobacteria</taxon>
        <taxon>Halobacteriales</taxon>
        <taxon>Natrialbaceae</taxon>
        <taxon>Natrinema</taxon>
    </lineage>
</organism>
<protein>
    <submittedName>
        <fullName evidence="2">LexA-binding, inner membrane-associated putative hydrolase</fullName>
    </submittedName>
</protein>
<dbReference type="Pfam" id="PF04307">
    <property type="entry name" value="YdjM"/>
    <property type="match status" value="1"/>
</dbReference>
<keyword evidence="1" id="KW-0812">Transmembrane</keyword>
<dbReference type="AlphaFoldDB" id="A0A1I0N8N7"/>
<evidence type="ECO:0000256" key="1">
    <source>
        <dbReference type="SAM" id="Phobius"/>
    </source>
</evidence>
<keyword evidence="1" id="KW-0472">Membrane</keyword>
<dbReference type="GO" id="GO:0016787">
    <property type="term" value="F:hydrolase activity"/>
    <property type="evidence" value="ECO:0007669"/>
    <property type="project" value="UniProtKB-KW"/>
</dbReference>
<proteinExistence type="predicted"/>
<sequence length="169" mass="17914">MQPIVHLAVGYLCYAASVRLRRRGRPADTPTAAALVGALLPDLIDKPIWLAGLADVGRTVGHTLLVAGPLLAVAWWYAAARDRRSLGVAFAIGLGSHLAADVPWHVLAGDYRELGFILWPLTPMAPYAGTKSLAAVSGVEITTLWLEAIVFAAGVALWWVDGRPGIESG</sequence>
<evidence type="ECO:0000313" key="2">
    <source>
        <dbReference type="EMBL" id="SEV96824.1"/>
    </source>
</evidence>
<reference evidence="3" key="1">
    <citation type="submission" date="2016-10" db="EMBL/GenBank/DDBJ databases">
        <authorList>
            <person name="Varghese N."/>
        </authorList>
    </citation>
    <scope>NUCLEOTIDE SEQUENCE [LARGE SCALE GENOMIC DNA]</scope>
    <source>
        <strain evidence="3">CGMCC 1.12284</strain>
    </source>
</reference>
<feature type="transmembrane region" description="Helical" evidence="1">
    <location>
        <begin position="59"/>
        <end position="79"/>
    </location>
</feature>
<keyword evidence="1" id="KW-1133">Transmembrane helix</keyword>
<dbReference type="InterPro" id="IPR007404">
    <property type="entry name" value="YdjM-like"/>
</dbReference>
<keyword evidence="2" id="KW-0378">Hydrolase</keyword>
<name>A0A1I0N8N7_9EURY</name>
<dbReference type="Proteomes" id="UP000183275">
    <property type="component" value="Unassembled WGS sequence"/>
</dbReference>
<evidence type="ECO:0000313" key="3">
    <source>
        <dbReference type="Proteomes" id="UP000183275"/>
    </source>
</evidence>
<dbReference type="OrthoDB" id="200338at2157"/>
<feature type="transmembrane region" description="Helical" evidence="1">
    <location>
        <begin position="86"/>
        <end position="106"/>
    </location>
</feature>
<accession>A0A1I0N8N7</accession>
<dbReference type="RefSeq" id="WP_049988438.1">
    <property type="nucleotide sequence ID" value="NZ_FOIS01000002.1"/>
</dbReference>
<keyword evidence="3" id="KW-1185">Reference proteome</keyword>